<keyword evidence="3" id="KW-1185">Reference proteome</keyword>
<feature type="compositionally biased region" description="Low complexity" evidence="1">
    <location>
        <begin position="33"/>
        <end position="43"/>
    </location>
</feature>
<evidence type="ECO:0000313" key="2">
    <source>
        <dbReference type="EMBL" id="KAG7319833.1"/>
    </source>
</evidence>
<accession>A0A9D3SHP6</accession>
<reference evidence="2 3" key="1">
    <citation type="submission" date="2021-06" db="EMBL/GenBank/DDBJ databases">
        <title>Chromosome-level genome assembly of the red-tail catfish (Hemibagrus wyckioides).</title>
        <authorList>
            <person name="Shao F."/>
        </authorList>
    </citation>
    <scope>NUCLEOTIDE SEQUENCE [LARGE SCALE GENOMIC DNA]</scope>
    <source>
        <strain evidence="2">EC202008001</strain>
        <tissue evidence="2">Blood</tissue>
    </source>
</reference>
<feature type="compositionally biased region" description="Basic and acidic residues" evidence="1">
    <location>
        <begin position="53"/>
        <end position="74"/>
    </location>
</feature>
<comment type="caution">
    <text evidence="2">The sequence shown here is derived from an EMBL/GenBank/DDBJ whole genome shotgun (WGS) entry which is preliminary data.</text>
</comment>
<evidence type="ECO:0000313" key="3">
    <source>
        <dbReference type="Proteomes" id="UP000824219"/>
    </source>
</evidence>
<protein>
    <submittedName>
        <fullName evidence="2">Uncharacterized protein</fullName>
    </submittedName>
</protein>
<feature type="region of interest" description="Disordered" evidence="1">
    <location>
        <begin position="1"/>
        <end position="85"/>
    </location>
</feature>
<gene>
    <name evidence="2" type="ORF">KOW79_016976</name>
</gene>
<name>A0A9D3SHP6_9TELE</name>
<feature type="compositionally biased region" description="Basic and acidic residues" evidence="1">
    <location>
        <begin position="14"/>
        <end position="28"/>
    </location>
</feature>
<organism evidence="2 3">
    <name type="scientific">Hemibagrus wyckioides</name>
    <dbReference type="NCBI Taxonomy" id="337641"/>
    <lineage>
        <taxon>Eukaryota</taxon>
        <taxon>Metazoa</taxon>
        <taxon>Chordata</taxon>
        <taxon>Craniata</taxon>
        <taxon>Vertebrata</taxon>
        <taxon>Euteleostomi</taxon>
        <taxon>Actinopterygii</taxon>
        <taxon>Neopterygii</taxon>
        <taxon>Teleostei</taxon>
        <taxon>Ostariophysi</taxon>
        <taxon>Siluriformes</taxon>
        <taxon>Bagridae</taxon>
        <taxon>Hemibagrus</taxon>
    </lineage>
</organism>
<dbReference type="EMBL" id="JAHKSW010000020">
    <property type="protein sequence ID" value="KAG7319833.1"/>
    <property type="molecule type" value="Genomic_DNA"/>
</dbReference>
<evidence type="ECO:0000256" key="1">
    <source>
        <dbReference type="SAM" id="MobiDB-lite"/>
    </source>
</evidence>
<dbReference type="Proteomes" id="UP000824219">
    <property type="component" value="Linkage Group LG20"/>
</dbReference>
<proteinExistence type="predicted"/>
<sequence length="85" mass="9551">MARQTEGGLQGLKALREKEDGSERKKDNPNMSQQNATPQPQQQYTSINPTLQDVRDTDADVRLPEEAQARHGDGVDVNSDKNVWF</sequence>
<dbReference type="AlphaFoldDB" id="A0A9D3SHP6"/>